<protein>
    <submittedName>
        <fullName evidence="5">Aldo/keto reductase</fullName>
    </submittedName>
</protein>
<dbReference type="InterPro" id="IPR023210">
    <property type="entry name" value="NADP_OxRdtase_dom"/>
</dbReference>
<comment type="caution">
    <text evidence="5">The sequence shown here is derived from an EMBL/GenBank/DDBJ whole genome shotgun (WGS) entry which is preliminary data.</text>
</comment>
<feature type="site" description="Lowers pKa of active site Tyr" evidence="3">
    <location>
        <position position="86"/>
    </location>
</feature>
<dbReference type="PIRSF" id="PIRSF000097">
    <property type="entry name" value="AKR"/>
    <property type="match status" value="1"/>
</dbReference>
<dbReference type="EMBL" id="VUNS01000005">
    <property type="protein sequence ID" value="MST96787.1"/>
    <property type="molecule type" value="Genomic_DNA"/>
</dbReference>
<reference evidence="5 6" key="1">
    <citation type="submission" date="2019-08" db="EMBL/GenBank/DDBJ databases">
        <title>In-depth cultivation of the pig gut microbiome towards novel bacterial diversity and tailored functional studies.</title>
        <authorList>
            <person name="Wylensek D."/>
            <person name="Hitch T.C.A."/>
            <person name="Clavel T."/>
        </authorList>
    </citation>
    <scope>NUCLEOTIDE SEQUENCE [LARGE SCALE GENOMIC DNA]</scope>
    <source>
        <strain evidence="5 6">BBE-744-WT-12</strain>
    </source>
</reference>
<dbReference type="InterPro" id="IPR020471">
    <property type="entry name" value="AKR"/>
</dbReference>
<dbReference type="PANTHER" id="PTHR43638:SF3">
    <property type="entry name" value="ALDEHYDE REDUCTASE"/>
    <property type="match status" value="1"/>
</dbReference>
<dbReference type="Pfam" id="PF00248">
    <property type="entry name" value="Aldo_ket_red"/>
    <property type="match status" value="1"/>
</dbReference>
<evidence type="ECO:0000256" key="3">
    <source>
        <dbReference type="PIRSR" id="PIRSR000097-3"/>
    </source>
</evidence>
<dbReference type="Gene3D" id="3.20.20.100">
    <property type="entry name" value="NADP-dependent oxidoreductase domain"/>
    <property type="match status" value="1"/>
</dbReference>
<organism evidence="5 6">
    <name type="scientific">Victivallis lenta</name>
    <dbReference type="NCBI Taxonomy" id="2606640"/>
    <lineage>
        <taxon>Bacteria</taxon>
        <taxon>Pseudomonadati</taxon>
        <taxon>Lentisphaerota</taxon>
        <taxon>Lentisphaeria</taxon>
        <taxon>Victivallales</taxon>
        <taxon>Victivallaceae</taxon>
        <taxon>Victivallis</taxon>
    </lineage>
</organism>
<gene>
    <name evidence="5" type="ORF">FYJ85_06975</name>
</gene>
<proteinExistence type="predicted"/>
<dbReference type="InterPro" id="IPR018170">
    <property type="entry name" value="Aldo/ket_reductase_CS"/>
</dbReference>
<dbReference type="PANTHER" id="PTHR43638">
    <property type="entry name" value="OXIDOREDUCTASE, ALDO/KETO REDUCTASE FAMILY PROTEIN"/>
    <property type="match status" value="1"/>
</dbReference>
<feature type="binding site" evidence="2">
    <location>
        <position position="119"/>
    </location>
    <ligand>
        <name>substrate</name>
    </ligand>
</feature>
<dbReference type="Proteomes" id="UP000435649">
    <property type="component" value="Unassembled WGS sequence"/>
</dbReference>
<accession>A0A844FZR0</accession>
<feature type="domain" description="NADP-dependent oxidoreductase" evidence="4">
    <location>
        <begin position="17"/>
        <end position="272"/>
    </location>
</feature>
<dbReference type="AlphaFoldDB" id="A0A844FZR0"/>
<name>A0A844FZR0_9BACT</name>
<feature type="active site" description="Proton donor" evidence="1">
    <location>
        <position position="60"/>
    </location>
</feature>
<dbReference type="PROSITE" id="PS00062">
    <property type="entry name" value="ALDOKETO_REDUCTASE_2"/>
    <property type="match status" value="1"/>
</dbReference>
<evidence type="ECO:0000313" key="6">
    <source>
        <dbReference type="Proteomes" id="UP000435649"/>
    </source>
</evidence>
<evidence type="ECO:0000313" key="5">
    <source>
        <dbReference type="EMBL" id="MST96787.1"/>
    </source>
</evidence>
<dbReference type="PRINTS" id="PR00069">
    <property type="entry name" value="ALDKETRDTASE"/>
</dbReference>
<evidence type="ECO:0000256" key="2">
    <source>
        <dbReference type="PIRSR" id="PIRSR000097-2"/>
    </source>
</evidence>
<evidence type="ECO:0000259" key="4">
    <source>
        <dbReference type="Pfam" id="PF00248"/>
    </source>
</evidence>
<dbReference type="RefSeq" id="WP_106052266.1">
    <property type="nucleotide sequence ID" value="NZ_DBFCGB010000108.1"/>
</dbReference>
<keyword evidence="6" id="KW-1185">Reference proteome</keyword>
<evidence type="ECO:0000256" key="1">
    <source>
        <dbReference type="PIRSR" id="PIRSR000097-1"/>
    </source>
</evidence>
<dbReference type="SUPFAM" id="SSF51430">
    <property type="entry name" value="NAD(P)-linked oxidoreductase"/>
    <property type="match status" value="1"/>
</dbReference>
<sequence length="289" mass="32376">MTIPVRQLKNGFAMPLLGMGSWMLGGGAERDPASDGEKEAAALRSGLELGFRHIDTAEMYAGGFSEEIVGRAIRGWKRSDLFLTSKVWKTHLAYDEVLRACERSLRRLGTDYLDLYLIHQVDDAYPLEETIRALDRLADEKLVRHIGVSNFAVARLERARACAGHPIAANQVHYNLAVREAELSGLTDYCVEHDIMLIAWRPLQKGMLDAEAPELLREIARRHGRTPAQIALAWLAAQPNTVTISTMRDRRHQLLNCEALEFTLPAEELQRLSREFPGQEAVSGAVPLR</sequence>
<dbReference type="GO" id="GO:0016491">
    <property type="term" value="F:oxidoreductase activity"/>
    <property type="evidence" value="ECO:0007669"/>
    <property type="project" value="InterPro"/>
</dbReference>
<dbReference type="CDD" id="cd19072">
    <property type="entry name" value="AKR_AKR3F1-like"/>
    <property type="match status" value="1"/>
</dbReference>
<dbReference type="InterPro" id="IPR036812">
    <property type="entry name" value="NAD(P)_OxRdtase_dom_sf"/>
</dbReference>